<keyword evidence="4" id="KW-1185">Reference proteome</keyword>
<dbReference type="RefSeq" id="WP_212633467.1">
    <property type="nucleotide sequence ID" value="NZ_VLKH01000004.1"/>
</dbReference>
<dbReference type="PANTHER" id="PTHR42687:SF1">
    <property type="entry name" value="L-THREONINE 3-DEHYDROGENASE, MITOCHONDRIAL"/>
    <property type="match status" value="1"/>
</dbReference>
<feature type="domain" description="NAD-dependent epimerase/dehydratase" evidence="2">
    <location>
        <begin position="4"/>
        <end position="242"/>
    </location>
</feature>
<organism evidence="3 4">
    <name type="scientific">Sedimentibacter saalensis</name>
    <dbReference type="NCBI Taxonomy" id="130788"/>
    <lineage>
        <taxon>Bacteria</taxon>
        <taxon>Bacillati</taxon>
        <taxon>Bacillota</taxon>
        <taxon>Tissierellia</taxon>
        <taxon>Sedimentibacter</taxon>
    </lineage>
</organism>
<dbReference type="PANTHER" id="PTHR42687">
    <property type="entry name" value="L-THREONINE 3-DEHYDROGENASE"/>
    <property type="match status" value="1"/>
</dbReference>
<dbReference type="Pfam" id="PF01370">
    <property type="entry name" value="Epimerase"/>
    <property type="match status" value="1"/>
</dbReference>
<comment type="similarity">
    <text evidence="1">Belongs to the NAD(P)-dependent epimerase/dehydratase family.</text>
</comment>
<dbReference type="AlphaFoldDB" id="A0A562JCA9"/>
<dbReference type="EMBL" id="VLKH01000004">
    <property type="protein sequence ID" value="TWH80424.1"/>
    <property type="molecule type" value="Genomic_DNA"/>
</dbReference>
<dbReference type="CDD" id="cd05272">
    <property type="entry name" value="TDH_SDR_e"/>
    <property type="match status" value="1"/>
</dbReference>
<dbReference type="Proteomes" id="UP000315343">
    <property type="component" value="Unassembled WGS sequence"/>
</dbReference>
<evidence type="ECO:0000256" key="1">
    <source>
        <dbReference type="ARBA" id="ARBA00007637"/>
    </source>
</evidence>
<evidence type="ECO:0000313" key="4">
    <source>
        <dbReference type="Proteomes" id="UP000315343"/>
    </source>
</evidence>
<dbReference type="InterPro" id="IPR051225">
    <property type="entry name" value="NAD(P)_epim/dehydratase"/>
</dbReference>
<comment type="caution">
    <text evidence="3">The sequence shown here is derived from an EMBL/GenBank/DDBJ whole genome shotgun (WGS) entry which is preliminary data.</text>
</comment>
<evidence type="ECO:0000313" key="3">
    <source>
        <dbReference type="EMBL" id="TWH80424.1"/>
    </source>
</evidence>
<evidence type="ECO:0000259" key="2">
    <source>
        <dbReference type="Pfam" id="PF01370"/>
    </source>
</evidence>
<sequence>MRKILITGALGQIGSELTAEMRKIYGSSNVVASNRSMKKGHEELIESGPFEIIDINDPVTLSAAVDKHKINTIVNLAAILSAIGEKDPQQCWNINMNGLYNVLETARERNCMVFTPSSIAAFGPSTPKDNTPQETIQRPNTMYGVTKAAGELLCDYYYKKFGVDTRGVRFPGLISYKTLPGGGTTDYAVHIYYDALKNKKYTSFIRKGTYMDMMYMPDALSAIIDLIEANPQRLMHRNAYNVTAMSFDPEMLADSIRKFIPEFELLYDVDPIRQEIADSWPNSLDDSAAREQWDWNPKYDLQSMTKDMLEKLRVKLDVREPAGKSL</sequence>
<accession>A0A562JCA9</accession>
<gene>
    <name evidence="3" type="ORF">LY60_01686</name>
</gene>
<name>A0A562JCA9_9FIRM</name>
<dbReference type="Gene3D" id="3.40.50.720">
    <property type="entry name" value="NAD(P)-binding Rossmann-like Domain"/>
    <property type="match status" value="1"/>
</dbReference>
<proteinExistence type="inferred from homology"/>
<dbReference type="InterPro" id="IPR001509">
    <property type="entry name" value="Epimerase_deHydtase"/>
</dbReference>
<dbReference type="InterPro" id="IPR036291">
    <property type="entry name" value="NAD(P)-bd_dom_sf"/>
</dbReference>
<reference evidence="3 4" key="1">
    <citation type="submission" date="2019-07" db="EMBL/GenBank/DDBJ databases">
        <title>Genomic Encyclopedia of Type Strains, Phase I: the one thousand microbial genomes (KMG-I) project.</title>
        <authorList>
            <person name="Kyrpides N."/>
        </authorList>
    </citation>
    <scope>NUCLEOTIDE SEQUENCE [LARGE SCALE GENOMIC DNA]</scope>
    <source>
        <strain evidence="3 4">DSM 13558</strain>
    </source>
</reference>
<dbReference type="SUPFAM" id="SSF51735">
    <property type="entry name" value="NAD(P)-binding Rossmann-fold domains"/>
    <property type="match status" value="1"/>
</dbReference>
<dbReference type="GO" id="GO:0006567">
    <property type="term" value="P:L-threonine catabolic process"/>
    <property type="evidence" value="ECO:0007669"/>
    <property type="project" value="TreeGrafter"/>
</dbReference>
<protein>
    <submittedName>
        <fullName evidence="3">Nucleoside-diphosphate-sugar epimerase</fullName>
    </submittedName>
</protein>
<dbReference type="GO" id="GO:0008743">
    <property type="term" value="F:L-threonine 3-dehydrogenase activity"/>
    <property type="evidence" value="ECO:0007669"/>
    <property type="project" value="TreeGrafter"/>
</dbReference>
<dbReference type="FunFam" id="3.40.50.720:FF:000077">
    <property type="entry name" value="L-threonine 3-dehydrogenase, mitochondrial"/>
    <property type="match status" value="1"/>
</dbReference>